<proteinExistence type="predicted"/>
<keyword evidence="3" id="KW-1185">Reference proteome</keyword>
<feature type="region of interest" description="Disordered" evidence="1">
    <location>
        <begin position="32"/>
        <end position="99"/>
    </location>
</feature>
<feature type="compositionally biased region" description="Acidic residues" evidence="1">
    <location>
        <begin position="85"/>
        <end position="99"/>
    </location>
</feature>
<protein>
    <submittedName>
        <fullName evidence="2">Uncharacterized protein</fullName>
    </submittedName>
</protein>
<accession>A0ABQ7NWJ3</accession>
<dbReference type="EMBL" id="JADBGQ010000001">
    <property type="protein sequence ID" value="KAG5415215.1"/>
    <property type="molecule type" value="Genomic_DNA"/>
</dbReference>
<dbReference type="Proteomes" id="UP000823674">
    <property type="component" value="Chromosome A01"/>
</dbReference>
<sequence length="99" mass="10993">MLNRVVLKTKEDGANSVVEETVVVTCKTVEVTGDEVVNPSTIDKSDDPETEDSPPDADGNEENASDKEEEKESGEEEKEPKEEQKEPEEEEKEPGEEDK</sequence>
<reference evidence="2 3" key="1">
    <citation type="submission" date="2021-03" db="EMBL/GenBank/DDBJ databases">
        <authorList>
            <person name="King G.J."/>
            <person name="Bancroft I."/>
            <person name="Baten A."/>
            <person name="Bloomfield J."/>
            <person name="Borpatragohain P."/>
            <person name="He Z."/>
            <person name="Irish N."/>
            <person name="Irwin J."/>
            <person name="Liu K."/>
            <person name="Mauleon R.P."/>
            <person name="Moore J."/>
            <person name="Morris R."/>
            <person name="Ostergaard L."/>
            <person name="Wang B."/>
            <person name="Wells R."/>
        </authorList>
    </citation>
    <scope>NUCLEOTIDE SEQUENCE [LARGE SCALE GENOMIC DNA]</scope>
    <source>
        <strain evidence="2">R-o-18</strain>
        <tissue evidence="2">Leaf</tissue>
    </source>
</reference>
<evidence type="ECO:0000313" key="2">
    <source>
        <dbReference type="EMBL" id="KAG5415215.1"/>
    </source>
</evidence>
<organism evidence="2 3">
    <name type="scientific">Brassica rapa subsp. trilocularis</name>
    <dbReference type="NCBI Taxonomy" id="1813537"/>
    <lineage>
        <taxon>Eukaryota</taxon>
        <taxon>Viridiplantae</taxon>
        <taxon>Streptophyta</taxon>
        <taxon>Embryophyta</taxon>
        <taxon>Tracheophyta</taxon>
        <taxon>Spermatophyta</taxon>
        <taxon>Magnoliopsida</taxon>
        <taxon>eudicotyledons</taxon>
        <taxon>Gunneridae</taxon>
        <taxon>Pentapetalae</taxon>
        <taxon>rosids</taxon>
        <taxon>malvids</taxon>
        <taxon>Brassicales</taxon>
        <taxon>Brassicaceae</taxon>
        <taxon>Brassiceae</taxon>
        <taxon>Brassica</taxon>
    </lineage>
</organism>
<comment type="caution">
    <text evidence="2">The sequence shown here is derived from an EMBL/GenBank/DDBJ whole genome shotgun (WGS) entry which is preliminary data.</text>
</comment>
<feature type="compositionally biased region" description="Acidic residues" evidence="1">
    <location>
        <begin position="46"/>
        <end position="63"/>
    </location>
</feature>
<evidence type="ECO:0000313" key="3">
    <source>
        <dbReference type="Proteomes" id="UP000823674"/>
    </source>
</evidence>
<name>A0ABQ7NWJ3_BRACM</name>
<evidence type="ECO:0000256" key="1">
    <source>
        <dbReference type="SAM" id="MobiDB-lite"/>
    </source>
</evidence>
<gene>
    <name evidence="2" type="primary">A01p029320.1_BraROA</name>
    <name evidence="2" type="ORF">IGI04_002782</name>
</gene>